<gene>
    <name evidence="2" type="ORF">PRLR5076_28070</name>
</gene>
<keyword evidence="1" id="KW-1133">Transmembrane helix</keyword>
<comment type="caution">
    <text evidence="2">The sequence shown here is derived from an EMBL/GenBank/DDBJ whole genome shotgun (WGS) entry which is preliminary data.</text>
</comment>
<protein>
    <submittedName>
        <fullName evidence="2">Uncharacterized protein</fullName>
    </submittedName>
</protein>
<keyword evidence="1" id="KW-0812">Transmembrane</keyword>
<proteinExistence type="predicted"/>
<feature type="transmembrane region" description="Helical" evidence="1">
    <location>
        <begin position="56"/>
        <end position="76"/>
    </location>
</feature>
<evidence type="ECO:0000313" key="3">
    <source>
        <dbReference type="Proteomes" id="UP000825483"/>
    </source>
</evidence>
<organism evidence="2 3">
    <name type="scientific">Prevotella lacticifex</name>
    <dbReference type="NCBI Taxonomy" id="2854755"/>
    <lineage>
        <taxon>Bacteria</taxon>
        <taxon>Pseudomonadati</taxon>
        <taxon>Bacteroidota</taxon>
        <taxon>Bacteroidia</taxon>
        <taxon>Bacteroidales</taxon>
        <taxon>Prevotellaceae</taxon>
        <taxon>Prevotella</taxon>
    </lineage>
</organism>
<accession>A0A9R1CCB6</accession>
<sequence>MRLTLDDRAKRKPEIMITALALLQNLRVAFVMYGISDREGTKRLTDFGEYIGLGRGVLNVIIFHSVAPFGSLLQLIDNQTCRETCLFAF</sequence>
<evidence type="ECO:0000313" key="2">
    <source>
        <dbReference type="EMBL" id="GJG59956.1"/>
    </source>
</evidence>
<feature type="transmembrane region" description="Helical" evidence="1">
    <location>
        <begin position="15"/>
        <end position="35"/>
    </location>
</feature>
<dbReference type="AlphaFoldDB" id="A0A9R1CCB6"/>
<name>A0A9R1CCB6_9BACT</name>
<keyword evidence="3" id="KW-1185">Reference proteome</keyword>
<dbReference type="EMBL" id="BPUB01000002">
    <property type="protein sequence ID" value="GJG59956.1"/>
    <property type="molecule type" value="Genomic_DNA"/>
</dbReference>
<dbReference type="Proteomes" id="UP000825483">
    <property type="component" value="Unassembled WGS sequence"/>
</dbReference>
<keyword evidence="1" id="KW-0472">Membrane</keyword>
<reference evidence="2" key="1">
    <citation type="journal article" date="2022" name="Int. J. Syst. Evol. Microbiol.">
        <title>Prevotella lacticifex sp. nov., isolated from the rumen of cows.</title>
        <authorList>
            <person name="Shinkai T."/>
            <person name="Ikeyama N."/>
            <person name="Kumagai M."/>
            <person name="Ohmori H."/>
            <person name="Sakamoto M."/>
            <person name="Ohkuma M."/>
            <person name="Mitsumori M."/>
        </authorList>
    </citation>
    <scope>NUCLEOTIDE SEQUENCE</scope>
    <source>
        <strain evidence="2">R5076</strain>
    </source>
</reference>
<evidence type="ECO:0000256" key="1">
    <source>
        <dbReference type="SAM" id="Phobius"/>
    </source>
</evidence>